<reference evidence="2 3" key="1">
    <citation type="submission" date="2023-07" db="EMBL/GenBank/DDBJ databases">
        <title>Sequencing the genomes of 1000 actinobacteria strains.</title>
        <authorList>
            <person name="Klenk H.-P."/>
        </authorList>
    </citation>
    <scope>NUCLEOTIDE SEQUENCE [LARGE SCALE GENOMIC DNA]</scope>
    <source>
        <strain evidence="2 3">DSM 43749</strain>
    </source>
</reference>
<sequence length="120" mass="12155">MNGLLRKAGKAAVAGALAVGAVAGGSAVANAAPPGSVILSTPKTNMYCTLSTSASLGFYHGDASCYNGSWDGNVAWSITVTCVGGSTAVSGITTTPHYRWGSISAGWCWNGVQDIAIREW</sequence>
<protein>
    <submittedName>
        <fullName evidence="2">Uncharacterized protein</fullName>
    </submittedName>
</protein>
<dbReference type="Proteomes" id="UP001268819">
    <property type="component" value="Unassembled WGS sequence"/>
</dbReference>
<evidence type="ECO:0000313" key="3">
    <source>
        <dbReference type="Proteomes" id="UP001268819"/>
    </source>
</evidence>
<keyword evidence="1" id="KW-0732">Signal</keyword>
<accession>A0ABU1PTP9</accession>
<comment type="caution">
    <text evidence="2">The sequence shown here is derived from an EMBL/GenBank/DDBJ whole genome shotgun (WGS) entry which is preliminary data.</text>
</comment>
<name>A0ABU1PTP9_9PSEU</name>
<keyword evidence="3" id="KW-1185">Reference proteome</keyword>
<feature type="signal peptide" evidence="1">
    <location>
        <begin position="1"/>
        <end position="31"/>
    </location>
</feature>
<dbReference type="EMBL" id="JAVDSG010000001">
    <property type="protein sequence ID" value="MDR6593653.1"/>
    <property type="molecule type" value="Genomic_DNA"/>
</dbReference>
<evidence type="ECO:0000256" key="1">
    <source>
        <dbReference type="SAM" id="SignalP"/>
    </source>
</evidence>
<gene>
    <name evidence="2" type="ORF">J2S66_002037</name>
</gene>
<feature type="chain" id="PRO_5045566967" evidence="1">
    <location>
        <begin position="32"/>
        <end position="120"/>
    </location>
</feature>
<organism evidence="2 3">
    <name type="scientific">Saccharothrix longispora</name>
    <dbReference type="NCBI Taxonomy" id="33920"/>
    <lineage>
        <taxon>Bacteria</taxon>
        <taxon>Bacillati</taxon>
        <taxon>Actinomycetota</taxon>
        <taxon>Actinomycetes</taxon>
        <taxon>Pseudonocardiales</taxon>
        <taxon>Pseudonocardiaceae</taxon>
        <taxon>Saccharothrix</taxon>
    </lineage>
</organism>
<proteinExistence type="predicted"/>
<evidence type="ECO:0000313" key="2">
    <source>
        <dbReference type="EMBL" id="MDR6593653.1"/>
    </source>
</evidence>
<dbReference type="RefSeq" id="WP_310306546.1">
    <property type="nucleotide sequence ID" value="NZ_BAAAXB010000001.1"/>
</dbReference>